<dbReference type="InterPro" id="IPR006808">
    <property type="entry name" value="ATP_synth_F0_gsu_mt"/>
</dbReference>
<keyword evidence="6" id="KW-0406">Ion transport</keyword>
<dbReference type="GO" id="GO:0031966">
    <property type="term" value="C:mitochondrial membrane"/>
    <property type="evidence" value="ECO:0007669"/>
    <property type="project" value="UniProtKB-SubCell"/>
</dbReference>
<keyword evidence="4" id="KW-0138">CF(0)</keyword>
<dbReference type="GO" id="GO:0015078">
    <property type="term" value="F:proton transmembrane transporter activity"/>
    <property type="evidence" value="ECO:0007669"/>
    <property type="project" value="InterPro"/>
</dbReference>
<sequence length="121" mass="13692">MYRKVSISGVRVQSKACEASNFVAKHGTSYYRQLLEKNKQYIQEPATVEKCQELSKQLLYTRLARFLSPSLLPLSKSQISVSSTYCEARKLCCKCRQHGVIFVPVQSLDQICQGLVKNQTG</sequence>
<evidence type="ECO:0000256" key="2">
    <source>
        <dbReference type="ARBA" id="ARBA00005699"/>
    </source>
</evidence>
<name>A0A816VWT6_BRANA</name>
<protein>
    <submittedName>
        <fullName evidence="10">(rape) hypothetical protein</fullName>
    </submittedName>
</protein>
<dbReference type="GO" id="GO:0045259">
    <property type="term" value="C:proton-transporting ATP synthase complex"/>
    <property type="evidence" value="ECO:0007669"/>
    <property type="project" value="UniProtKB-KW"/>
</dbReference>
<dbReference type="PANTHER" id="PTHR12386">
    <property type="entry name" value="ATP SYNTHASE SUBUNIT"/>
    <property type="match status" value="1"/>
</dbReference>
<keyword evidence="7" id="KW-0496">Mitochondrion</keyword>
<dbReference type="Pfam" id="PF04718">
    <property type="entry name" value="ATP-synt_G"/>
    <property type="match status" value="1"/>
</dbReference>
<proteinExistence type="inferred from homology"/>
<evidence type="ECO:0000256" key="4">
    <source>
        <dbReference type="ARBA" id="ARBA00022547"/>
    </source>
</evidence>
<organism evidence="10">
    <name type="scientific">Brassica napus</name>
    <name type="common">Rape</name>
    <dbReference type="NCBI Taxonomy" id="3708"/>
    <lineage>
        <taxon>Eukaryota</taxon>
        <taxon>Viridiplantae</taxon>
        <taxon>Streptophyta</taxon>
        <taxon>Embryophyta</taxon>
        <taxon>Tracheophyta</taxon>
        <taxon>Spermatophyta</taxon>
        <taxon>Magnoliopsida</taxon>
        <taxon>eudicotyledons</taxon>
        <taxon>Gunneridae</taxon>
        <taxon>Pentapetalae</taxon>
        <taxon>rosids</taxon>
        <taxon>malvids</taxon>
        <taxon>Brassicales</taxon>
        <taxon>Brassicaceae</taxon>
        <taxon>Brassiceae</taxon>
        <taxon>Brassica</taxon>
    </lineage>
</organism>
<keyword evidence="9" id="KW-0066">ATP synthesis</keyword>
<keyword evidence="5" id="KW-0375">Hydrogen ion transport</keyword>
<evidence type="ECO:0000256" key="9">
    <source>
        <dbReference type="ARBA" id="ARBA00023310"/>
    </source>
</evidence>
<reference evidence="10" key="1">
    <citation type="submission" date="2021-01" db="EMBL/GenBank/DDBJ databases">
        <authorList>
            <consortium name="Genoscope - CEA"/>
            <person name="William W."/>
        </authorList>
    </citation>
    <scope>NUCLEOTIDE SEQUENCE</scope>
</reference>
<comment type="subcellular location">
    <subcellularLocation>
        <location evidence="1">Mitochondrion membrane</location>
    </subcellularLocation>
</comment>
<keyword evidence="3" id="KW-0813">Transport</keyword>
<evidence type="ECO:0000256" key="3">
    <source>
        <dbReference type="ARBA" id="ARBA00022448"/>
    </source>
</evidence>
<accession>A0A816VWT6</accession>
<keyword evidence="8" id="KW-0472">Membrane</keyword>
<dbReference type="GO" id="GO:0015986">
    <property type="term" value="P:proton motive force-driven ATP synthesis"/>
    <property type="evidence" value="ECO:0007669"/>
    <property type="project" value="InterPro"/>
</dbReference>
<comment type="similarity">
    <text evidence="2">Belongs to the ATPase g subunit family.</text>
</comment>
<dbReference type="EMBL" id="HG994357">
    <property type="protein sequence ID" value="CAF2125417.1"/>
    <property type="molecule type" value="Genomic_DNA"/>
</dbReference>
<evidence type="ECO:0000256" key="7">
    <source>
        <dbReference type="ARBA" id="ARBA00023128"/>
    </source>
</evidence>
<evidence type="ECO:0000313" key="10">
    <source>
        <dbReference type="EMBL" id="CAF2125417.1"/>
    </source>
</evidence>
<dbReference type="AlphaFoldDB" id="A0A816VWT6"/>
<evidence type="ECO:0000256" key="8">
    <source>
        <dbReference type="ARBA" id="ARBA00023136"/>
    </source>
</evidence>
<dbReference type="Proteomes" id="UP001295469">
    <property type="component" value="Chromosome A03"/>
</dbReference>
<evidence type="ECO:0000256" key="5">
    <source>
        <dbReference type="ARBA" id="ARBA00022781"/>
    </source>
</evidence>
<evidence type="ECO:0000256" key="6">
    <source>
        <dbReference type="ARBA" id="ARBA00023065"/>
    </source>
</evidence>
<evidence type="ECO:0000256" key="1">
    <source>
        <dbReference type="ARBA" id="ARBA00004325"/>
    </source>
</evidence>
<gene>
    <name evidence="10" type="ORF">DARMORV10_A03P30280.1</name>
</gene>